<evidence type="ECO:0000256" key="4">
    <source>
        <dbReference type="PROSITE-ProRule" id="PRU00409"/>
    </source>
</evidence>
<keyword evidence="2 4" id="KW-0547">Nucleotide-binding</keyword>
<evidence type="ECO:0000313" key="6">
    <source>
        <dbReference type="EMBL" id="WUV47713.1"/>
    </source>
</evidence>
<protein>
    <recommendedName>
        <fullName evidence="5">ATP-grasp domain-containing protein</fullName>
    </recommendedName>
</protein>
<sequence>MPNEVVPQRVLLLSRKPLSERPLHEWLPEVVTDTVLITVPGALAGIGADVRDRFRDCRTVSDYQSWSTEWLAECAAREHRVGLVASSSEDDVLRSARLRGRLGLPGQTLESARAYRDKLIMKDTVARAGVAVPRRRAIDRPTDLIEFIEEAGLPVVVKPRRGSASIGVRILRGRGDVTAFLASGELPAAPQHRDRWIAEEYVDGDFFHVDGVIADGAVAHCWPSQYSSGNAEAAQRESELSSVLLAPDDPRTELLQRFAADVHRALPSPAFPTSFHLEAWIPAHGKPVLCEIASRTGGALIARIYREAFGVHLSRENLRGQCGLGLELTHQPAAPRRAGGWVLFPPGHGRFEPPTDTCPTTGSELELHMAPGTFAHGPEYAAHSAAAVAVYGDTADQVRQRIRETTRWWGEVARWLN</sequence>
<dbReference type="Gene3D" id="3.30.470.20">
    <property type="entry name" value="ATP-grasp fold, B domain"/>
    <property type="match status" value="1"/>
</dbReference>
<dbReference type="SUPFAM" id="SSF56059">
    <property type="entry name" value="Glutathione synthetase ATP-binding domain-like"/>
    <property type="match status" value="1"/>
</dbReference>
<evidence type="ECO:0000256" key="1">
    <source>
        <dbReference type="ARBA" id="ARBA00022598"/>
    </source>
</evidence>
<accession>A0ABZ1YX42</accession>
<dbReference type="RefSeq" id="WP_329411833.1">
    <property type="nucleotide sequence ID" value="NZ_CP109441.1"/>
</dbReference>
<dbReference type="InterPro" id="IPR013815">
    <property type="entry name" value="ATP_grasp_subdomain_1"/>
</dbReference>
<proteinExistence type="predicted"/>
<dbReference type="EMBL" id="CP109441">
    <property type="protein sequence ID" value="WUV47713.1"/>
    <property type="molecule type" value="Genomic_DNA"/>
</dbReference>
<name>A0ABZ1YX42_9NOCA</name>
<evidence type="ECO:0000256" key="2">
    <source>
        <dbReference type="ARBA" id="ARBA00022741"/>
    </source>
</evidence>
<dbReference type="Gene3D" id="3.40.50.20">
    <property type="match status" value="1"/>
</dbReference>
<keyword evidence="1" id="KW-0436">Ligase</keyword>
<keyword evidence="7" id="KW-1185">Reference proteome</keyword>
<feature type="domain" description="ATP-grasp" evidence="5">
    <location>
        <begin position="122"/>
        <end position="322"/>
    </location>
</feature>
<dbReference type="InterPro" id="IPR011761">
    <property type="entry name" value="ATP-grasp"/>
</dbReference>
<dbReference type="Gene3D" id="3.30.1490.20">
    <property type="entry name" value="ATP-grasp fold, A domain"/>
    <property type="match status" value="1"/>
</dbReference>
<evidence type="ECO:0000259" key="5">
    <source>
        <dbReference type="PROSITE" id="PS50975"/>
    </source>
</evidence>
<gene>
    <name evidence="6" type="ORF">OG563_05645</name>
</gene>
<organism evidence="6 7">
    <name type="scientific">Nocardia vinacea</name>
    <dbReference type="NCBI Taxonomy" id="96468"/>
    <lineage>
        <taxon>Bacteria</taxon>
        <taxon>Bacillati</taxon>
        <taxon>Actinomycetota</taxon>
        <taxon>Actinomycetes</taxon>
        <taxon>Mycobacteriales</taxon>
        <taxon>Nocardiaceae</taxon>
        <taxon>Nocardia</taxon>
    </lineage>
</organism>
<keyword evidence="3 4" id="KW-0067">ATP-binding</keyword>
<reference evidence="6" key="1">
    <citation type="submission" date="2022-10" db="EMBL/GenBank/DDBJ databases">
        <title>The complete genomes of actinobacterial strains from the NBC collection.</title>
        <authorList>
            <person name="Joergensen T.S."/>
            <person name="Alvarez Arevalo M."/>
            <person name="Sterndorff E.B."/>
            <person name="Faurdal D."/>
            <person name="Vuksanovic O."/>
            <person name="Mourched A.-S."/>
            <person name="Charusanti P."/>
            <person name="Shaw S."/>
            <person name="Blin K."/>
            <person name="Weber T."/>
        </authorList>
    </citation>
    <scope>NUCLEOTIDE SEQUENCE</scope>
    <source>
        <strain evidence="6">NBC_01482</strain>
    </source>
</reference>
<dbReference type="Proteomes" id="UP001432062">
    <property type="component" value="Chromosome"/>
</dbReference>
<dbReference type="PANTHER" id="PTHR43585:SF2">
    <property type="entry name" value="ATP-GRASP ENZYME FSQD"/>
    <property type="match status" value="1"/>
</dbReference>
<evidence type="ECO:0000313" key="7">
    <source>
        <dbReference type="Proteomes" id="UP001432062"/>
    </source>
</evidence>
<evidence type="ECO:0000256" key="3">
    <source>
        <dbReference type="ARBA" id="ARBA00022840"/>
    </source>
</evidence>
<dbReference type="PANTHER" id="PTHR43585">
    <property type="entry name" value="FUMIPYRROLE BIOSYNTHESIS PROTEIN C"/>
    <property type="match status" value="1"/>
</dbReference>
<dbReference type="InterPro" id="IPR052032">
    <property type="entry name" value="ATP-dep_AA_Ligase"/>
</dbReference>
<dbReference type="PROSITE" id="PS50975">
    <property type="entry name" value="ATP_GRASP"/>
    <property type="match status" value="1"/>
</dbReference>